<dbReference type="RefSeq" id="XP_033568917.1">
    <property type="nucleotide sequence ID" value="XM_033728661.1"/>
</dbReference>
<feature type="region of interest" description="Disordered" evidence="1">
    <location>
        <begin position="109"/>
        <end position="181"/>
    </location>
</feature>
<evidence type="ECO:0000256" key="1">
    <source>
        <dbReference type="SAM" id="MobiDB-lite"/>
    </source>
</evidence>
<protein>
    <submittedName>
        <fullName evidence="2 4">Uncharacterized protein</fullName>
    </submittedName>
</protein>
<keyword evidence="3" id="KW-1185">Reference proteome</keyword>
<gene>
    <name evidence="2 4" type="ORF">BDZ99DRAFT_577181</name>
</gene>
<proteinExistence type="predicted"/>
<feature type="compositionally biased region" description="Low complexity" evidence="1">
    <location>
        <begin position="161"/>
        <end position="180"/>
    </location>
</feature>
<dbReference type="GeneID" id="54469554"/>
<reference evidence="4" key="3">
    <citation type="submission" date="2025-04" db="UniProtKB">
        <authorList>
            <consortium name="RefSeq"/>
        </authorList>
    </citation>
    <scope>IDENTIFICATION</scope>
    <source>
        <strain evidence="4">CBS 304.34</strain>
    </source>
</reference>
<accession>A0A6A6Y0A6</accession>
<organism evidence="2">
    <name type="scientific">Mytilinidion resinicola</name>
    <dbReference type="NCBI Taxonomy" id="574789"/>
    <lineage>
        <taxon>Eukaryota</taxon>
        <taxon>Fungi</taxon>
        <taxon>Dikarya</taxon>
        <taxon>Ascomycota</taxon>
        <taxon>Pezizomycotina</taxon>
        <taxon>Dothideomycetes</taxon>
        <taxon>Pleosporomycetidae</taxon>
        <taxon>Mytilinidiales</taxon>
        <taxon>Mytilinidiaceae</taxon>
        <taxon>Mytilinidion</taxon>
    </lineage>
</organism>
<name>A0A6A6Y0A6_9PEZI</name>
<evidence type="ECO:0000313" key="4">
    <source>
        <dbReference type="RefSeq" id="XP_033568917.1"/>
    </source>
</evidence>
<feature type="compositionally biased region" description="Pro residues" evidence="1">
    <location>
        <begin position="148"/>
        <end position="160"/>
    </location>
</feature>
<feature type="region of interest" description="Disordered" evidence="1">
    <location>
        <begin position="1"/>
        <end position="81"/>
    </location>
</feature>
<evidence type="ECO:0000313" key="3">
    <source>
        <dbReference type="Proteomes" id="UP000504636"/>
    </source>
</evidence>
<feature type="compositionally biased region" description="Polar residues" evidence="1">
    <location>
        <begin position="135"/>
        <end position="144"/>
    </location>
</feature>
<feature type="compositionally biased region" description="Basic and acidic residues" evidence="1">
    <location>
        <begin position="1"/>
        <end position="10"/>
    </location>
</feature>
<dbReference type="Proteomes" id="UP000504636">
    <property type="component" value="Unplaced"/>
</dbReference>
<reference evidence="4" key="2">
    <citation type="submission" date="2020-04" db="EMBL/GenBank/DDBJ databases">
        <authorList>
            <consortium name="NCBI Genome Project"/>
        </authorList>
    </citation>
    <scope>NUCLEOTIDE SEQUENCE</scope>
    <source>
        <strain evidence="4">CBS 304.34</strain>
    </source>
</reference>
<dbReference type="AlphaFoldDB" id="A0A6A6Y0A6"/>
<sequence length="238" mass="25909">MSDEISRDAMDAIFQSLADESSDDERTDTSDSSQEESSSETSSSSPEPFLINDDDVFPWDPLPIPIVSITPPGADLSEDESLGQLIDTFVASELDEDDEVLDTQELDQFEPPEEHEASRPTQSQASPEPAAHVSRTCTDGSPQTHEAVPPPLPSPPPSPTTNPSLTPLPTSTRLTLSRPTFTPPPFPFPYYPPNTHIHLTTTPLIAPRAHRFVATLRALLTCATLLLRTHNPPLDPSI</sequence>
<evidence type="ECO:0000313" key="2">
    <source>
        <dbReference type="EMBL" id="KAF2801953.1"/>
    </source>
</evidence>
<reference evidence="2 4" key="1">
    <citation type="journal article" date="2020" name="Stud. Mycol.">
        <title>101 Dothideomycetes genomes: a test case for predicting lifestyles and emergence of pathogens.</title>
        <authorList>
            <person name="Haridas S."/>
            <person name="Albert R."/>
            <person name="Binder M."/>
            <person name="Bloem J."/>
            <person name="Labutti K."/>
            <person name="Salamov A."/>
            <person name="Andreopoulos B."/>
            <person name="Baker S."/>
            <person name="Barry K."/>
            <person name="Bills G."/>
            <person name="Bluhm B."/>
            <person name="Cannon C."/>
            <person name="Castanera R."/>
            <person name="Culley D."/>
            <person name="Daum C."/>
            <person name="Ezra D."/>
            <person name="Gonzalez J."/>
            <person name="Henrissat B."/>
            <person name="Kuo A."/>
            <person name="Liang C."/>
            <person name="Lipzen A."/>
            <person name="Lutzoni F."/>
            <person name="Magnuson J."/>
            <person name="Mondo S."/>
            <person name="Nolan M."/>
            <person name="Ohm R."/>
            <person name="Pangilinan J."/>
            <person name="Park H.-J."/>
            <person name="Ramirez L."/>
            <person name="Alfaro M."/>
            <person name="Sun H."/>
            <person name="Tritt A."/>
            <person name="Yoshinaga Y."/>
            <person name="Zwiers L.-H."/>
            <person name="Turgeon B."/>
            <person name="Goodwin S."/>
            <person name="Spatafora J."/>
            <person name="Crous P."/>
            <person name="Grigoriev I."/>
        </authorList>
    </citation>
    <scope>NUCLEOTIDE SEQUENCE</scope>
    <source>
        <strain evidence="2 4">CBS 304.34</strain>
    </source>
</reference>
<dbReference type="EMBL" id="MU003726">
    <property type="protein sequence ID" value="KAF2801953.1"/>
    <property type="molecule type" value="Genomic_DNA"/>
</dbReference>